<keyword evidence="4" id="KW-0812">Transmembrane</keyword>
<keyword evidence="8" id="KW-1133">Transmembrane helix</keyword>
<evidence type="ECO:0000256" key="3">
    <source>
        <dbReference type="ARBA" id="ARBA00022475"/>
    </source>
</evidence>
<evidence type="ECO:0000313" key="11">
    <source>
        <dbReference type="EMBL" id="MFC3575231.1"/>
    </source>
</evidence>
<dbReference type="EMBL" id="JBHRWR010000016">
    <property type="protein sequence ID" value="MFC3575231.1"/>
    <property type="molecule type" value="Genomic_DNA"/>
</dbReference>
<keyword evidence="9" id="KW-0472">Membrane</keyword>
<dbReference type="PANTHER" id="PTHR40765">
    <property type="entry name" value="ESX-2 SECRETION SYSTEM ATPASE ECCB2"/>
    <property type="match status" value="1"/>
</dbReference>
<reference evidence="12" key="1">
    <citation type="journal article" date="2019" name="Int. J. Syst. Evol. Microbiol.">
        <title>The Global Catalogue of Microorganisms (GCM) 10K type strain sequencing project: providing services to taxonomists for standard genome sequencing and annotation.</title>
        <authorList>
            <consortium name="The Broad Institute Genomics Platform"/>
            <consortium name="The Broad Institute Genome Sequencing Center for Infectious Disease"/>
            <person name="Wu L."/>
            <person name="Ma J."/>
        </authorList>
    </citation>
    <scope>NUCLEOTIDE SEQUENCE [LARGE SCALE GENOMIC DNA]</scope>
    <source>
        <strain evidence="12">CGMCC 4.7035</strain>
    </source>
</reference>
<feature type="region of interest" description="Disordered" evidence="10">
    <location>
        <begin position="485"/>
        <end position="530"/>
    </location>
</feature>
<dbReference type="Proteomes" id="UP001595701">
    <property type="component" value="Unassembled WGS sequence"/>
</dbReference>
<dbReference type="Pfam" id="PF05108">
    <property type="entry name" value="T7SS_ESX1_EccB"/>
    <property type="match status" value="1"/>
</dbReference>
<comment type="caution">
    <text evidence="11">The sequence shown here is derived from an EMBL/GenBank/DDBJ whole genome shotgun (WGS) entry which is preliminary data.</text>
</comment>
<organism evidence="11 12">
    <name type="scientific">Streptomyces yaanensis</name>
    <dbReference type="NCBI Taxonomy" id="1142239"/>
    <lineage>
        <taxon>Bacteria</taxon>
        <taxon>Bacillati</taxon>
        <taxon>Actinomycetota</taxon>
        <taxon>Actinomycetes</taxon>
        <taxon>Kitasatosporales</taxon>
        <taxon>Streptomycetaceae</taxon>
        <taxon>Streptomyces</taxon>
    </lineage>
</organism>
<accession>A0ABV7SGD3</accession>
<evidence type="ECO:0000256" key="9">
    <source>
        <dbReference type="ARBA" id="ARBA00023136"/>
    </source>
</evidence>
<comment type="subcellular location">
    <subcellularLocation>
        <location evidence="1">Cell membrane</location>
        <topology evidence="1">Single-pass membrane protein</topology>
    </subcellularLocation>
</comment>
<proteinExistence type="inferred from homology"/>
<dbReference type="InterPro" id="IPR044857">
    <property type="entry name" value="T7SS_EccB_R1"/>
</dbReference>
<dbReference type="PANTHER" id="PTHR40765:SF2">
    <property type="entry name" value="ESX-2 SECRETION SYSTEM ATPASE ECCB2"/>
    <property type="match status" value="1"/>
</dbReference>
<dbReference type="InterPro" id="IPR007795">
    <property type="entry name" value="T7SS_EccB"/>
</dbReference>
<name>A0ABV7SGD3_9ACTN</name>
<feature type="compositionally biased region" description="Basic and acidic residues" evidence="10">
    <location>
        <begin position="518"/>
        <end position="528"/>
    </location>
</feature>
<dbReference type="NCBIfam" id="TIGR03919">
    <property type="entry name" value="T7SS_EccB"/>
    <property type="match status" value="1"/>
</dbReference>
<keyword evidence="7" id="KW-0067">ATP-binding</keyword>
<dbReference type="Gene3D" id="3.30.2390.20">
    <property type="entry name" value="Type VII secretion system EccB, repeat 1 domain"/>
    <property type="match status" value="1"/>
</dbReference>
<evidence type="ECO:0000256" key="4">
    <source>
        <dbReference type="ARBA" id="ARBA00022692"/>
    </source>
</evidence>
<dbReference type="Gene3D" id="2.40.50.910">
    <property type="entry name" value="Type VII secretion system EccB, repeat 3 domain"/>
    <property type="match status" value="1"/>
</dbReference>
<evidence type="ECO:0000256" key="8">
    <source>
        <dbReference type="ARBA" id="ARBA00022989"/>
    </source>
</evidence>
<keyword evidence="12" id="KW-1185">Reference proteome</keyword>
<evidence type="ECO:0000313" key="12">
    <source>
        <dbReference type="Proteomes" id="UP001595701"/>
    </source>
</evidence>
<evidence type="ECO:0000256" key="1">
    <source>
        <dbReference type="ARBA" id="ARBA00004162"/>
    </source>
</evidence>
<feature type="compositionally biased region" description="Low complexity" evidence="10">
    <location>
        <begin position="486"/>
        <end position="517"/>
    </location>
</feature>
<evidence type="ECO:0000256" key="7">
    <source>
        <dbReference type="ARBA" id="ARBA00022840"/>
    </source>
</evidence>
<protein>
    <submittedName>
        <fullName evidence="11">Type VII secretion protein EccB</fullName>
    </submittedName>
</protein>
<evidence type="ECO:0000256" key="5">
    <source>
        <dbReference type="ARBA" id="ARBA00022741"/>
    </source>
</evidence>
<dbReference type="RefSeq" id="WP_310768326.1">
    <property type="nucleotide sequence ID" value="NZ_JBHRWR010000016.1"/>
</dbReference>
<sequence length="562" mass="58831">MTYTDVIVANAIEHHKTGDWGIMAKRRDELAAYTFARKRTVAAFLAPSPGGSEEGAPRPVHTVMPSLAMGVVLVVGFIAWGVIKPAAPAGWDKPGEYIIVDSDSTTRYVVLPDETSNGKKTPTLHPVLNYASAKLLLDKGKGSVLEVPGKEIDKSGIPHGATLGIPYAPDRLPAKEDAEKAKTWAVCERRAPGSDDAIDRAVFVLDSDDAKSLDNAGKVDAREALYVIDSKTSREYLVDGKGNAFLLGGPSGLDGTTMEQLRAAVIGTTAEPQPVSQQWLHTLNERGVITFPTVPSIGQRTSVKGLPEDASTVGRVLKAQDAQGEQYYVVLKDRIAAITPFVASLLKSSPSAKTAYGTDEITDIKADTPDIIAANGGQADSFYADKGWPQTVPRQANPAATATGEARTTSCSVYSGTIGENRKPELAAWAGTAYPKKVIADSLSAYVSSGSGLLFQEVTGTAQGGGATYLLTDTGLRYSLPSNNDSAAKGSAGDSSSSSSSTSSSASSSSSSEGGASETDKARTRLGYEKVSNPAIVPQSWATFIPKGPTLDTVSAAQPQSQ</sequence>
<keyword evidence="3" id="KW-1003">Cell membrane</keyword>
<comment type="similarity">
    <text evidence="2">Belongs to the EccB family.</text>
</comment>
<evidence type="ECO:0000256" key="2">
    <source>
        <dbReference type="ARBA" id="ARBA00008149"/>
    </source>
</evidence>
<gene>
    <name evidence="11" type="primary">eccB</name>
    <name evidence="11" type="ORF">ACFOZ0_18510</name>
</gene>
<evidence type="ECO:0000256" key="10">
    <source>
        <dbReference type="SAM" id="MobiDB-lite"/>
    </source>
</evidence>
<dbReference type="InterPro" id="IPR042485">
    <property type="entry name" value="T7SS_EccB_R3"/>
</dbReference>
<evidence type="ECO:0000256" key="6">
    <source>
        <dbReference type="ARBA" id="ARBA00022801"/>
    </source>
</evidence>
<keyword evidence="6" id="KW-0378">Hydrolase</keyword>
<keyword evidence="5" id="KW-0547">Nucleotide-binding</keyword>